<proteinExistence type="predicted"/>
<dbReference type="AlphaFoldDB" id="A0A6A6JED3"/>
<evidence type="ECO:0000313" key="2">
    <source>
        <dbReference type="EMBL" id="KAF2274970.1"/>
    </source>
</evidence>
<name>A0A6A6JED3_WESOR</name>
<keyword evidence="3" id="KW-1185">Reference proteome</keyword>
<keyword evidence="1" id="KW-1133">Transmembrane helix</keyword>
<sequence>MGKCTPCTCRLQPRNFFELDLMDLTCLVFRPTGFLVFSFFLPLWSFLSFSFLPFPLSSFLLLSYPPPSFFLLPPSPFFFAVLLHLFTLLLFSLLLLFHFILVPSLASRTSLLFLLFLLYQAPSSATYIFLGNCNILSLPFFPHGPAQATPNLHPAEITTTLDHATSRQESCT</sequence>
<feature type="transmembrane region" description="Helical" evidence="1">
    <location>
        <begin position="111"/>
        <end position="130"/>
    </location>
</feature>
<evidence type="ECO:0000313" key="3">
    <source>
        <dbReference type="Proteomes" id="UP000800097"/>
    </source>
</evidence>
<feature type="transmembrane region" description="Helical" evidence="1">
    <location>
        <begin position="34"/>
        <end position="56"/>
    </location>
</feature>
<feature type="transmembrane region" description="Helical" evidence="1">
    <location>
        <begin position="76"/>
        <end position="99"/>
    </location>
</feature>
<reference evidence="2" key="1">
    <citation type="journal article" date="2020" name="Stud. Mycol.">
        <title>101 Dothideomycetes genomes: a test case for predicting lifestyles and emergence of pathogens.</title>
        <authorList>
            <person name="Haridas S."/>
            <person name="Albert R."/>
            <person name="Binder M."/>
            <person name="Bloem J."/>
            <person name="Labutti K."/>
            <person name="Salamov A."/>
            <person name="Andreopoulos B."/>
            <person name="Baker S."/>
            <person name="Barry K."/>
            <person name="Bills G."/>
            <person name="Bluhm B."/>
            <person name="Cannon C."/>
            <person name="Castanera R."/>
            <person name="Culley D."/>
            <person name="Daum C."/>
            <person name="Ezra D."/>
            <person name="Gonzalez J."/>
            <person name="Henrissat B."/>
            <person name="Kuo A."/>
            <person name="Liang C."/>
            <person name="Lipzen A."/>
            <person name="Lutzoni F."/>
            <person name="Magnuson J."/>
            <person name="Mondo S."/>
            <person name="Nolan M."/>
            <person name="Ohm R."/>
            <person name="Pangilinan J."/>
            <person name="Park H.-J."/>
            <person name="Ramirez L."/>
            <person name="Alfaro M."/>
            <person name="Sun H."/>
            <person name="Tritt A."/>
            <person name="Yoshinaga Y."/>
            <person name="Zwiers L.-H."/>
            <person name="Turgeon B."/>
            <person name="Goodwin S."/>
            <person name="Spatafora J."/>
            <person name="Crous P."/>
            <person name="Grigoriev I."/>
        </authorList>
    </citation>
    <scope>NUCLEOTIDE SEQUENCE</scope>
    <source>
        <strain evidence="2">CBS 379.55</strain>
    </source>
</reference>
<accession>A0A6A6JED3</accession>
<keyword evidence="1" id="KW-0812">Transmembrane</keyword>
<keyword evidence="1" id="KW-0472">Membrane</keyword>
<organism evidence="2 3">
    <name type="scientific">Westerdykella ornata</name>
    <dbReference type="NCBI Taxonomy" id="318751"/>
    <lineage>
        <taxon>Eukaryota</taxon>
        <taxon>Fungi</taxon>
        <taxon>Dikarya</taxon>
        <taxon>Ascomycota</taxon>
        <taxon>Pezizomycotina</taxon>
        <taxon>Dothideomycetes</taxon>
        <taxon>Pleosporomycetidae</taxon>
        <taxon>Pleosporales</taxon>
        <taxon>Sporormiaceae</taxon>
        <taxon>Westerdykella</taxon>
    </lineage>
</organism>
<evidence type="ECO:0000256" key="1">
    <source>
        <dbReference type="SAM" id="Phobius"/>
    </source>
</evidence>
<dbReference type="Proteomes" id="UP000800097">
    <property type="component" value="Unassembled WGS sequence"/>
</dbReference>
<dbReference type="EMBL" id="ML986499">
    <property type="protein sequence ID" value="KAF2274970.1"/>
    <property type="molecule type" value="Genomic_DNA"/>
</dbReference>
<gene>
    <name evidence="2" type="ORF">EI97DRAFT_83477</name>
</gene>
<protein>
    <submittedName>
        <fullName evidence="2">Uncharacterized protein</fullName>
    </submittedName>
</protein>
<dbReference type="GeneID" id="54556307"/>
<dbReference type="RefSeq" id="XP_033652509.1">
    <property type="nucleotide sequence ID" value="XM_033803132.1"/>
</dbReference>